<keyword evidence="4" id="KW-1185">Reference proteome</keyword>
<feature type="signal peptide" evidence="2">
    <location>
        <begin position="1"/>
        <end position="18"/>
    </location>
</feature>
<organism evidence="3 4">
    <name type="scientific">Acinetobacter equi</name>
    <dbReference type="NCBI Taxonomy" id="1324350"/>
    <lineage>
        <taxon>Bacteria</taxon>
        <taxon>Pseudomonadati</taxon>
        <taxon>Pseudomonadota</taxon>
        <taxon>Gammaproteobacteria</taxon>
        <taxon>Moraxellales</taxon>
        <taxon>Moraxellaceae</taxon>
        <taxon>Acinetobacter</taxon>
    </lineage>
</organism>
<dbReference type="Proteomes" id="UP000064939">
    <property type="component" value="Chromosome"/>
</dbReference>
<dbReference type="STRING" id="1324350.AOY20_02060"/>
<evidence type="ECO:0000256" key="1">
    <source>
        <dbReference type="SAM" id="MobiDB-lite"/>
    </source>
</evidence>
<evidence type="ECO:0000313" key="3">
    <source>
        <dbReference type="EMBL" id="ALH94423.1"/>
    </source>
</evidence>
<proteinExistence type="predicted"/>
<protein>
    <submittedName>
        <fullName evidence="3">Uncharacterized protein</fullName>
    </submittedName>
</protein>
<reference evidence="3 4" key="1">
    <citation type="journal article" date="2015" name="Int. J. Syst. Evol. Microbiol.">
        <title>Acinetobacter equi sp. nov. isolated from horse faeces.</title>
        <authorList>
            <person name="Poppel M.T."/>
            <person name="Skiebe E."/>
            <person name="Laue M."/>
            <person name="Bergmann H."/>
            <person name="Ebersberger I."/>
            <person name="Garn T."/>
            <person name="Fruth A."/>
            <person name="Baumgardt S."/>
            <person name="Busse H.J."/>
            <person name="Wilharm G."/>
        </authorList>
    </citation>
    <scope>NUCLEOTIDE SEQUENCE [LARGE SCALE GENOMIC DNA]</scope>
    <source>
        <strain evidence="3 4">114</strain>
    </source>
</reference>
<gene>
    <name evidence="3" type="ORF">AOY20_02060</name>
</gene>
<accession>A0A0N9VYP6</accession>
<evidence type="ECO:0000313" key="4">
    <source>
        <dbReference type="Proteomes" id="UP000064939"/>
    </source>
</evidence>
<evidence type="ECO:0000256" key="2">
    <source>
        <dbReference type="SAM" id="SignalP"/>
    </source>
</evidence>
<dbReference type="AlphaFoldDB" id="A0A0N9VYP6"/>
<feature type="chain" id="PRO_5006039695" evidence="2">
    <location>
        <begin position="19"/>
        <end position="69"/>
    </location>
</feature>
<feature type="region of interest" description="Disordered" evidence="1">
    <location>
        <begin position="22"/>
        <end position="69"/>
    </location>
</feature>
<feature type="compositionally biased region" description="Polar residues" evidence="1">
    <location>
        <begin position="33"/>
        <end position="56"/>
    </location>
</feature>
<dbReference type="KEGG" id="aei:AOY20_02060"/>
<dbReference type="EMBL" id="CP012808">
    <property type="protein sequence ID" value="ALH94423.1"/>
    <property type="molecule type" value="Genomic_DNA"/>
</dbReference>
<keyword evidence="2" id="KW-0732">Signal</keyword>
<name>A0A0N9VYP6_9GAMM</name>
<feature type="compositionally biased region" description="Basic and acidic residues" evidence="1">
    <location>
        <begin position="57"/>
        <end position="69"/>
    </location>
</feature>
<dbReference type="RefSeq" id="WP_054580336.1">
    <property type="nucleotide sequence ID" value="NZ_CP012808.1"/>
</dbReference>
<sequence length="69" mass="7585">MKLILIISTLFATTTLFANTSSKTNEIKPNMVVTKNTSESKTKASPTESNLSQSTLNDKKKPTKPVEKK</sequence>